<organism evidence="4 5">
    <name type="scientific">Gimesia benthica</name>
    <dbReference type="NCBI Taxonomy" id="2608982"/>
    <lineage>
        <taxon>Bacteria</taxon>
        <taxon>Pseudomonadati</taxon>
        <taxon>Planctomycetota</taxon>
        <taxon>Planctomycetia</taxon>
        <taxon>Planctomycetales</taxon>
        <taxon>Planctomycetaceae</taxon>
        <taxon>Gimesia</taxon>
    </lineage>
</organism>
<feature type="transmembrane region" description="Helical" evidence="2">
    <location>
        <begin position="428"/>
        <end position="446"/>
    </location>
</feature>
<evidence type="ECO:0000256" key="1">
    <source>
        <dbReference type="SAM" id="MobiDB-lite"/>
    </source>
</evidence>
<evidence type="ECO:0000259" key="3">
    <source>
        <dbReference type="Pfam" id="PF14237"/>
    </source>
</evidence>
<dbReference type="EMBL" id="CP043930">
    <property type="protein sequence ID" value="QGQ25803.1"/>
    <property type="molecule type" value="Genomic_DNA"/>
</dbReference>
<feature type="transmembrane region" description="Helical" evidence="2">
    <location>
        <begin position="122"/>
        <end position="141"/>
    </location>
</feature>
<evidence type="ECO:0000256" key="2">
    <source>
        <dbReference type="SAM" id="Phobius"/>
    </source>
</evidence>
<reference evidence="4 5" key="1">
    <citation type="submission" date="2019-09" db="EMBL/GenBank/DDBJ databases">
        <title>Gimesia benthica sp. nov., a novel bacterium isolated from deep-sea water of the Northwest Indian Ocean.</title>
        <authorList>
            <person name="Dai X."/>
        </authorList>
    </citation>
    <scope>NUCLEOTIDE SEQUENCE [LARGE SCALE GENOMIC DNA]</scope>
    <source>
        <strain evidence="4 5">E7</strain>
    </source>
</reference>
<feature type="transmembrane region" description="Helical" evidence="2">
    <location>
        <begin position="147"/>
        <end position="167"/>
    </location>
</feature>
<protein>
    <submittedName>
        <fullName evidence="4">DUF4339 domain-containing protein</fullName>
    </submittedName>
</protein>
<dbReference type="KEGG" id="gim:F1728_25390"/>
<accession>A0A6I6AGP3</accession>
<gene>
    <name evidence="4" type="ORF">F1728_25390</name>
</gene>
<sequence length="451" mass="50482">MGASDMEFQEVDSKWWLANGDQHEGPFSVEEILARISQSDLRNDQLACPVGGSEWKPLREWDAFSEQLDDSELIPPPPPLPSQKPGKVPWSPSHLWYLGFLFSPLWLGILIAINGKRLKQKISVWGPVGLGIGWLIADIIFDQIAQGSLIVSLLLLGGFAFAFWYLFLEKQQEQFESITETNKSPGSWLVPCLAGSPLALLQLAGLAVAFLPTGPRDVCSEFLAAETPDEAKQYTTSNMMPIIRQFELLETLLKQLPESQKDEEEIEYFQLTDEAEAAPDVGGYLVGYRSTMPDEAGGTFTLNGYFHLLEVKDEWKIDSWIITHFNNQPLDNGPTSMLTFYRGITDELQRQIEQKSPTAKDKNPLKRDYSIYNYDITQTDKSNDPVSTEKSAPQKPSVSKESNEQPVKNSSDIKSVIIGFLQSIFGETGGRIVFLLIIIGAIYIYSSNTRS</sequence>
<name>A0A6I6AGP3_9PLAN</name>
<keyword evidence="5" id="KW-1185">Reference proteome</keyword>
<feature type="transmembrane region" description="Helical" evidence="2">
    <location>
        <begin position="188"/>
        <end position="211"/>
    </location>
</feature>
<feature type="transmembrane region" description="Helical" evidence="2">
    <location>
        <begin position="95"/>
        <end position="115"/>
    </location>
</feature>
<keyword evidence="2" id="KW-0812">Transmembrane</keyword>
<dbReference type="InterPro" id="IPR025640">
    <property type="entry name" value="GYF_2"/>
</dbReference>
<proteinExistence type="predicted"/>
<keyword evidence="2" id="KW-1133">Transmembrane helix</keyword>
<feature type="region of interest" description="Disordered" evidence="1">
    <location>
        <begin position="378"/>
        <end position="407"/>
    </location>
</feature>
<evidence type="ECO:0000313" key="5">
    <source>
        <dbReference type="Proteomes" id="UP000427281"/>
    </source>
</evidence>
<dbReference type="AlphaFoldDB" id="A0A6I6AGP3"/>
<evidence type="ECO:0000313" key="4">
    <source>
        <dbReference type="EMBL" id="QGQ25803.1"/>
    </source>
</evidence>
<keyword evidence="2" id="KW-0472">Membrane</keyword>
<feature type="domain" description="GYF" evidence="3">
    <location>
        <begin position="15"/>
        <end position="62"/>
    </location>
</feature>
<dbReference type="Pfam" id="PF14237">
    <property type="entry name" value="GYF_2"/>
    <property type="match status" value="1"/>
</dbReference>
<dbReference type="Proteomes" id="UP000427281">
    <property type="component" value="Chromosome"/>
</dbReference>